<evidence type="ECO:0000256" key="7">
    <source>
        <dbReference type="ARBA" id="ARBA00023118"/>
    </source>
</evidence>
<sequence length="323" mass="36607">MLDSGPTVEIHPIRDIRTRDDHGQPIPVSVNHFPHRQCNYACKFCFHTALSSNKLKLEKAQGGLRLLKAAGMQRLNISGGEPFLHPEFLGKLFRYAKVELDVDTGVICNGSKVTDQWLDTYGQYPNWMGVSCDSFNEDTNELIGRRDGSKRHGEHWRRVQRIAEYCHARTPPLKFKMNTVVNRYNVEEDMNSALEVLKPQRWKVFQVLLLEGENTGPGALRNADDLVISNEEFQGFLKRHKAHNPVAEDNDAMENSYLLLDEEMRFLNCQGGKKIPGRSIFEVGVHAVLAGAGWEPETFEDRGGIYDFGGQEPPRSLPEALVF</sequence>
<accession>W4K6U3</accession>
<dbReference type="SFLD" id="SFLDG01067">
    <property type="entry name" value="SPASM/twitch_domain_containing"/>
    <property type="match status" value="1"/>
</dbReference>
<protein>
    <recommendedName>
        <fullName evidence="8">Radical SAM core domain-containing protein</fullName>
    </recommendedName>
</protein>
<keyword evidence="5" id="KW-0408">Iron</keyword>
<dbReference type="AlphaFoldDB" id="W4K6U3"/>
<dbReference type="InterPro" id="IPR051196">
    <property type="entry name" value="RSAD2/Viperin_antiviral"/>
</dbReference>
<evidence type="ECO:0000313" key="10">
    <source>
        <dbReference type="Proteomes" id="UP000030671"/>
    </source>
</evidence>
<proteinExistence type="predicted"/>
<evidence type="ECO:0000256" key="3">
    <source>
        <dbReference type="ARBA" id="ARBA00022691"/>
    </source>
</evidence>
<dbReference type="eggNOG" id="ENOG502QQMH">
    <property type="taxonomic scope" value="Eukaryota"/>
</dbReference>
<dbReference type="InParanoid" id="W4K6U3"/>
<evidence type="ECO:0000256" key="5">
    <source>
        <dbReference type="ARBA" id="ARBA00023004"/>
    </source>
</evidence>
<dbReference type="GO" id="GO:0051607">
    <property type="term" value="P:defense response to virus"/>
    <property type="evidence" value="ECO:0007669"/>
    <property type="project" value="UniProtKB-KW"/>
</dbReference>
<evidence type="ECO:0000256" key="4">
    <source>
        <dbReference type="ARBA" id="ARBA00022723"/>
    </source>
</evidence>
<gene>
    <name evidence="9" type="ORF">HETIRDRAFT_316900</name>
</gene>
<dbReference type="PANTHER" id="PTHR21339">
    <property type="entry name" value="RADICAL S-ADENOSYL METHIONINE DOMAIN-CONTAINING PROTEIN 2"/>
    <property type="match status" value="1"/>
</dbReference>
<dbReference type="InterPro" id="IPR058240">
    <property type="entry name" value="rSAM_sf"/>
</dbReference>
<dbReference type="RefSeq" id="XP_009546107.1">
    <property type="nucleotide sequence ID" value="XM_009547812.1"/>
</dbReference>
<dbReference type="GO" id="GO:0046872">
    <property type="term" value="F:metal ion binding"/>
    <property type="evidence" value="ECO:0007669"/>
    <property type="project" value="UniProtKB-KW"/>
</dbReference>
<dbReference type="Proteomes" id="UP000030671">
    <property type="component" value="Unassembled WGS sequence"/>
</dbReference>
<dbReference type="STRING" id="747525.W4K6U3"/>
<reference evidence="9 10" key="1">
    <citation type="journal article" date="2012" name="New Phytol.">
        <title>Insight into trade-off between wood decay and parasitism from the genome of a fungal forest pathogen.</title>
        <authorList>
            <person name="Olson A."/>
            <person name="Aerts A."/>
            <person name="Asiegbu F."/>
            <person name="Belbahri L."/>
            <person name="Bouzid O."/>
            <person name="Broberg A."/>
            <person name="Canback B."/>
            <person name="Coutinho P.M."/>
            <person name="Cullen D."/>
            <person name="Dalman K."/>
            <person name="Deflorio G."/>
            <person name="van Diepen L.T."/>
            <person name="Dunand C."/>
            <person name="Duplessis S."/>
            <person name="Durling M."/>
            <person name="Gonthier P."/>
            <person name="Grimwood J."/>
            <person name="Fossdal C.G."/>
            <person name="Hansson D."/>
            <person name="Henrissat B."/>
            <person name="Hietala A."/>
            <person name="Himmelstrand K."/>
            <person name="Hoffmeister D."/>
            <person name="Hogberg N."/>
            <person name="James T.Y."/>
            <person name="Karlsson M."/>
            <person name="Kohler A."/>
            <person name="Kues U."/>
            <person name="Lee Y.H."/>
            <person name="Lin Y.C."/>
            <person name="Lind M."/>
            <person name="Lindquist E."/>
            <person name="Lombard V."/>
            <person name="Lucas S."/>
            <person name="Lunden K."/>
            <person name="Morin E."/>
            <person name="Murat C."/>
            <person name="Park J."/>
            <person name="Raffaello T."/>
            <person name="Rouze P."/>
            <person name="Salamov A."/>
            <person name="Schmutz J."/>
            <person name="Solheim H."/>
            <person name="Stahlberg J."/>
            <person name="Velez H."/>
            <person name="de Vries R.P."/>
            <person name="Wiebenga A."/>
            <person name="Woodward S."/>
            <person name="Yakovlev I."/>
            <person name="Garbelotto M."/>
            <person name="Martin F."/>
            <person name="Grigoriev I.V."/>
            <person name="Stenlid J."/>
        </authorList>
    </citation>
    <scope>NUCLEOTIDE SEQUENCE [LARGE SCALE GENOMIC DNA]</scope>
    <source>
        <strain evidence="9 10">TC 32-1</strain>
    </source>
</reference>
<keyword evidence="4" id="KW-0479">Metal-binding</keyword>
<dbReference type="SMART" id="SM00729">
    <property type="entry name" value="Elp3"/>
    <property type="match status" value="1"/>
</dbReference>
<evidence type="ECO:0000256" key="2">
    <source>
        <dbReference type="ARBA" id="ARBA00022485"/>
    </source>
</evidence>
<evidence type="ECO:0000259" key="8">
    <source>
        <dbReference type="PROSITE" id="PS51918"/>
    </source>
</evidence>
<dbReference type="NCBIfam" id="NF038283">
    <property type="entry name" value="viperin_w_prok"/>
    <property type="match status" value="1"/>
</dbReference>
<dbReference type="SUPFAM" id="SSF102114">
    <property type="entry name" value="Radical SAM enzymes"/>
    <property type="match status" value="1"/>
</dbReference>
<dbReference type="SFLD" id="SFLDG01088">
    <property type="entry name" value="antiviral_proteins"/>
    <property type="match status" value="1"/>
</dbReference>
<keyword evidence="2" id="KW-0004">4Fe-4S</keyword>
<dbReference type="InterPro" id="IPR006638">
    <property type="entry name" value="Elp3/MiaA/NifB-like_rSAM"/>
</dbReference>
<dbReference type="GeneID" id="20670371"/>
<organism evidence="9 10">
    <name type="scientific">Heterobasidion irregulare (strain TC 32-1)</name>
    <dbReference type="NCBI Taxonomy" id="747525"/>
    <lineage>
        <taxon>Eukaryota</taxon>
        <taxon>Fungi</taxon>
        <taxon>Dikarya</taxon>
        <taxon>Basidiomycota</taxon>
        <taxon>Agaricomycotina</taxon>
        <taxon>Agaricomycetes</taxon>
        <taxon>Russulales</taxon>
        <taxon>Bondarzewiaceae</taxon>
        <taxon>Heterobasidion</taxon>
        <taxon>Heterobasidion annosum species complex</taxon>
    </lineage>
</organism>
<dbReference type="KEGG" id="hir:HETIRDRAFT_316900"/>
<name>W4K6U3_HETIT</name>
<evidence type="ECO:0000256" key="6">
    <source>
        <dbReference type="ARBA" id="ARBA00023014"/>
    </source>
</evidence>
<dbReference type="CDD" id="cd01335">
    <property type="entry name" value="Radical_SAM"/>
    <property type="match status" value="1"/>
</dbReference>
<keyword evidence="10" id="KW-1185">Reference proteome</keyword>
<feature type="domain" description="Radical SAM core" evidence="8">
    <location>
        <begin position="22"/>
        <end position="246"/>
    </location>
</feature>
<dbReference type="EMBL" id="KI925458">
    <property type="protein sequence ID" value="ETW81464.1"/>
    <property type="molecule type" value="Genomic_DNA"/>
</dbReference>
<dbReference type="Gene3D" id="3.20.20.70">
    <property type="entry name" value="Aldolase class I"/>
    <property type="match status" value="1"/>
</dbReference>
<dbReference type="InterPro" id="IPR007197">
    <property type="entry name" value="rSAM"/>
</dbReference>
<dbReference type="PANTHER" id="PTHR21339:SF0">
    <property type="entry name" value="S-ADENOSYLMETHIONINE-DEPENDENT NUCLEOTIDE DEHYDRATASE RSAD2"/>
    <property type="match status" value="1"/>
</dbReference>
<dbReference type="PROSITE" id="PS51918">
    <property type="entry name" value="RADICAL_SAM"/>
    <property type="match status" value="1"/>
</dbReference>
<keyword evidence="6" id="KW-0411">Iron-sulfur</keyword>
<dbReference type="SFLD" id="SFLDS00029">
    <property type="entry name" value="Radical_SAM"/>
    <property type="match status" value="1"/>
</dbReference>
<comment type="cofactor">
    <cofactor evidence="1">
        <name>[4Fe-4S] cluster</name>
        <dbReference type="ChEBI" id="CHEBI:49883"/>
    </cofactor>
</comment>
<dbReference type="GO" id="GO:0003824">
    <property type="term" value="F:catalytic activity"/>
    <property type="evidence" value="ECO:0007669"/>
    <property type="project" value="InterPro"/>
</dbReference>
<dbReference type="InterPro" id="IPR013785">
    <property type="entry name" value="Aldolase_TIM"/>
</dbReference>
<evidence type="ECO:0000313" key="9">
    <source>
        <dbReference type="EMBL" id="ETW81464.1"/>
    </source>
</evidence>
<keyword evidence="3" id="KW-0949">S-adenosyl-L-methionine</keyword>
<evidence type="ECO:0000256" key="1">
    <source>
        <dbReference type="ARBA" id="ARBA00001966"/>
    </source>
</evidence>
<dbReference type="OrthoDB" id="549750at2759"/>
<keyword evidence="7" id="KW-0051">Antiviral defense</keyword>
<dbReference type="Pfam" id="PF04055">
    <property type="entry name" value="Radical_SAM"/>
    <property type="match status" value="1"/>
</dbReference>
<dbReference type="GO" id="GO:0051539">
    <property type="term" value="F:4 iron, 4 sulfur cluster binding"/>
    <property type="evidence" value="ECO:0007669"/>
    <property type="project" value="UniProtKB-KW"/>
</dbReference>
<dbReference type="HOGENOM" id="CLU_049058_2_1_1"/>